<protein>
    <submittedName>
        <fullName evidence="1">Uncharacterized protein</fullName>
    </submittedName>
</protein>
<organism evidence="1 2">
    <name type="scientific">Telmatocola sphagniphila</name>
    <dbReference type="NCBI Taxonomy" id="1123043"/>
    <lineage>
        <taxon>Bacteria</taxon>
        <taxon>Pseudomonadati</taxon>
        <taxon>Planctomycetota</taxon>
        <taxon>Planctomycetia</taxon>
        <taxon>Gemmatales</taxon>
        <taxon>Gemmataceae</taxon>
    </lineage>
</organism>
<dbReference type="EMBL" id="CP074694">
    <property type="protein sequence ID" value="QVL32330.1"/>
    <property type="molecule type" value="Genomic_DNA"/>
</dbReference>
<evidence type="ECO:0000313" key="2">
    <source>
        <dbReference type="Proteomes" id="UP000676194"/>
    </source>
</evidence>
<dbReference type="AlphaFoldDB" id="A0A8E6B8G2"/>
<reference evidence="1" key="1">
    <citation type="submission" date="2021-05" db="EMBL/GenBank/DDBJ databases">
        <title>Complete genome sequence of the cellulolytic planctomycete Telmatocola sphagniphila SP2T and characterization of the first cellulase from planctomycetes.</title>
        <authorList>
            <person name="Rakitin A.L."/>
            <person name="Beletsky A.V."/>
            <person name="Naumoff D.G."/>
            <person name="Kulichevskaya I.S."/>
            <person name="Mardanov A.V."/>
            <person name="Ravin N.V."/>
            <person name="Dedysh S.N."/>
        </authorList>
    </citation>
    <scope>NUCLEOTIDE SEQUENCE</scope>
    <source>
        <strain evidence="1">SP2T</strain>
    </source>
</reference>
<evidence type="ECO:0000313" key="1">
    <source>
        <dbReference type="EMBL" id="QVL32330.1"/>
    </source>
</evidence>
<name>A0A8E6B8G2_9BACT</name>
<dbReference type="RefSeq" id="WP_213497184.1">
    <property type="nucleotide sequence ID" value="NZ_CP074694.1"/>
</dbReference>
<keyword evidence="2" id="KW-1185">Reference proteome</keyword>
<proteinExistence type="predicted"/>
<dbReference type="KEGG" id="tsph:KIH39_26445"/>
<sequence>MSDSSFYERLENIATSKQLHQILRDLKKDHPKEIQVTGPKSDLVQRLRRAVDDGLIPITEVRSLLHECEENGHQHIWYYLPNSGSLSFCKNFKRFASQFEVKNEVDLSDFPKFKVTRGKLEWADFREEEISKQDKAGKWTIKFYGHEDRHQWDSPPIIKGNTITQHGKVVDDYYTAVVRWNPPDILELRLTITHSRAKLLARLEAIWQKLSFGIKFADCTPWDLSEARNNLFASRGVNSKRYQICTTTIIDPSSGSTSFSPRDSAELLEDERVRADAVKLFEQNGCKPSTFAVNWLDLPNKEQTELRTIITPRLTHNNEIVITSKTSSSTVDYVTRELRKFSS</sequence>
<dbReference type="Proteomes" id="UP000676194">
    <property type="component" value="Chromosome"/>
</dbReference>
<accession>A0A8E6B8G2</accession>
<gene>
    <name evidence="1" type="ORF">KIH39_26445</name>
</gene>